<name>A0A3N4VFV6_9GAMM</name>
<comment type="subcellular location">
    <subcellularLocation>
        <location evidence="1">Cell membrane</location>
        <topology evidence="1">Multi-pass membrane protein</topology>
    </subcellularLocation>
</comment>
<keyword evidence="5 7" id="KW-1133">Transmembrane helix</keyword>
<dbReference type="EMBL" id="RKQN01000001">
    <property type="protein sequence ID" value="RPE81902.1"/>
    <property type="molecule type" value="Genomic_DNA"/>
</dbReference>
<evidence type="ECO:0000313" key="8">
    <source>
        <dbReference type="EMBL" id="RPE81902.1"/>
    </source>
</evidence>
<dbReference type="PANTHER" id="PTHR33567">
    <property type="entry name" value="CHROMATE ION TRANSPORTER (EUROFUNG)"/>
    <property type="match status" value="1"/>
</dbReference>
<dbReference type="AlphaFoldDB" id="A0A3N4VFV6"/>
<feature type="transmembrane region" description="Helical" evidence="7">
    <location>
        <begin position="119"/>
        <end position="140"/>
    </location>
</feature>
<feature type="transmembrane region" description="Helical" evidence="7">
    <location>
        <begin position="20"/>
        <end position="39"/>
    </location>
</feature>
<evidence type="ECO:0000256" key="3">
    <source>
        <dbReference type="ARBA" id="ARBA00022475"/>
    </source>
</evidence>
<feature type="transmembrane region" description="Helical" evidence="7">
    <location>
        <begin position="82"/>
        <end position="107"/>
    </location>
</feature>
<feature type="transmembrane region" description="Helical" evidence="7">
    <location>
        <begin position="235"/>
        <end position="254"/>
    </location>
</feature>
<keyword evidence="6 7" id="KW-0472">Membrane</keyword>
<comment type="similarity">
    <text evidence="2">Belongs to the chromate ion transporter (CHR) (TC 2.A.51) family.</text>
</comment>
<dbReference type="InterPro" id="IPR014047">
    <property type="entry name" value="Chr_Tranpt_l_chain"/>
</dbReference>
<reference evidence="8 9" key="1">
    <citation type="submission" date="2018-11" db="EMBL/GenBank/DDBJ databases">
        <title>Genomic Encyclopedia of Type Strains, Phase IV (KMG-IV): sequencing the most valuable type-strain genomes for metagenomic binning, comparative biology and taxonomic classification.</title>
        <authorList>
            <person name="Goeker M."/>
        </authorList>
    </citation>
    <scope>NUCLEOTIDE SEQUENCE [LARGE SCALE GENOMIC DNA]</scope>
    <source>
        <strain evidence="8 9">DSM 25623</strain>
    </source>
</reference>
<dbReference type="NCBIfam" id="TIGR00937">
    <property type="entry name" value="2A51"/>
    <property type="match status" value="1"/>
</dbReference>
<evidence type="ECO:0000256" key="7">
    <source>
        <dbReference type="SAM" id="Phobius"/>
    </source>
</evidence>
<gene>
    <name evidence="8" type="ORF">EDC50_1104</name>
</gene>
<keyword evidence="9" id="KW-1185">Reference proteome</keyword>
<evidence type="ECO:0000256" key="5">
    <source>
        <dbReference type="ARBA" id="ARBA00022989"/>
    </source>
</evidence>
<proteinExistence type="inferred from homology"/>
<dbReference type="GO" id="GO:0015109">
    <property type="term" value="F:chromate transmembrane transporter activity"/>
    <property type="evidence" value="ECO:0007669"/>
    <property type="project" value="InterPro"/>
</dbReference>
<evidence type="ECO:0000256" key="2">
    <source>
        <dbReference type="ARBA" id="ARBA00005262"/>
    </source>
</evidence>
<comment type="caution">
    <text evidence="8">The sequence shown here is derived from an EMBL/GenBank/DDBJ whole genome shotgun (WGS) entry which is preliminary data.</text>
</comment>
<evidence type="ECO:0000256" key="4">
    <source>
        <dbReference type="ARBA" id="ARBA00022692"/>
    </source>
</evidence>
<dbReference type="Proteomes" id="UP000269708">
    <property type="component" value="Unassembled WGS sequence"/>
</dbReference>
<accession>A0A3N4VFV6</accession>
<dbReference type="PANTHER" id="PTHR33567:SF3">
    <property type="entry name" value="CHROMATE ION TRANSPORTER (EUROFUNG)"/>
    <property type="match status" value="1"/>
</dbReference>
<dbReference type="PIRSF" id="PIRSF004810">
    <property type="entry name" value="ChrA"/>
    <property type="match status" value="1"/>
</dbReference>
<dbReference type="OrthoDB" id="8969999at2"/>
<feature type="transmembrane region" description="Helical" evidence="7">
    <location>
        <begin position="152"/>
        <end position="183"/>
    </location>
</feature>
<feature type="transmembrane region" description="Helical" evidence="7">
    <location>
        <begin position="335"/>
        <end position="355"/>
    </location>
</feature>
<feature type="transmembrane region" description="Helical" evidence="7">
    <location>
        <begin position="203"/>
        <end position="223"/>
    </location>
</feature>
<dbReference type="RefSeq" id="WP_123769412.1">
    <property type="nucleotide sequence ID" value="NZ_RKQN01000001.1"/>
</dbReference>
<evidence type="ECO:0000256" key="6">
    <source>
        <dbReference type="ARBA" id="ARBA00023136"/>
    </source>
</evidence>
<dbReference type="Pfam" id="PF02417">
    <property type="entry name" value="Chromate_transp"/>
    <property type="match status" value="2"/>
</dbReference>
<feature type="transmembrane region" description="Helical" evidence="7">
    <location>
        <begin position="302"/>
        <end position="323"/>
    </location>
</feature>
<evidence type="ECO:0000256" key="1">
    <source>
        <dbReference type="ARBA" id="ARBA00004651"/>
    </source>
</evidence>
<evidence type="ECO:0000313" key="9">
    <source>
        <dbReference type="Proteomes" id="UP000269708"/>
    </source>
</evidence>
<dbReference type="GO" id="GO:0005886">
    <property type="term" value="C:plasma membrane"/>
    <property type="evidence" value="ECO:0007669"/>
    <property type="project" value="UniProtKB-SubCell"/>
</dbReference>
<keyword evidence="3" id="KW-1003">Cell membrane</keyword>
<sequence length="405" mass="40710">MTPPAPPSPDLRGAAEVFRAFLRLGLTSFGGPIAHLGYFREAFVVRRGWLDEARFAQLLAVCQFLPGPASSQMGFAIGLLRAGWGGALAAFAGFTLPSALLMLAFAGSVSRLERGVGAAALHGLKLVAVVVVAQGVAGMARRMTPDLRRAAIAAAAAGSVLGLGTAWAQLAAIALGAALGALLCRRAPAPADAGFAVPYGHGLAYALLAAALLGLLVALSVPPAPQATPAALAAAFYRAGALVFGGGHVVLPLLEQSLVDPGWLDAGTFLAGYGAAQAMPGPMFTIATFLGAQTPTGLPAPAGAALATLALFLPGFLLLLAALPLWGALVRLPRAAALLAGVNAAVVGLLAAALYDPLWTQGVRDRTDLGIVAVGLALVLGLKRSALWALAWCTAASVATHLLAG</sequence>
<dbReference type="InterPro" id="IPR003370">
    <property type="entry name" value="Chromate_transpt"/>
</dbReference>
<protein>
    <submittedName>
        <fullName evidence="8">Chromate transporter</fullName>
    </submittedName>
</protein>
<organism evidence="8 9">
    <name type="scientific">Vulcaniibacterium tengchongense</name>
    <dbReference type="NCBI Taxonomy" id="1273429"/>
    <lineage>
        <taxon>Bacteria</taxon>
        <taxon>Pseudomonadati</taxon>
        <taxon>Pseudomonadota</taxon>
        <taxon>Gammaproteobacteria</taxon>
        <taxon>Lysobacterales</taxon>
        <taxon>Lysobacteraceae</taxon>
        <taxon>Vulcaniibacterium</taxon>
    </lineage>
</organism>
<keyword evidence="4 7" id="KW-0812">Transmembrane</keyword>